<reference evidence="2 3" key="1">
    <citation type="submission" date="2019-03" db="EMBL/GenBank/DDBJ databases">
        <title>The genome sequence of a newly discovered highly antifungal drug resistant Aspergillus species, Aspergillus tanneri NIH 1004.</title>
        <authorList>
            <person name="Mounaud S."/>
            <person name="Singh I."/>
            <person name="Joardar V."/>
            <person name="Pakala S."/>
            <person name="Pakala S."/>
            <person name="Venepally P."/>
            <person name="Hoover J."/>
            <person name="Nierman W."/>
            <person name="Chung J."/>
            <person name="Losada L."/>
        </authorList>
    </citation>
    <scope>NUCLEOTIDE SEQUENCE [LARGE SCALE GENOMIC DNA]</scope>
    <source>
        <strain evidence="2 3">NIH1004</strain>
    </source>
</reference>
<keyword evidence="1" id="KW-0472">Membrane</keyword>
<keyword evidence="1" id="KW-0812">Transmembrane</keyword>
<dbReference type="Proteomes" id="UP000308092">
    <property type="component" value="Unassembled WGS sequence"/>
</dbReference>
<sequence length="142" mass="15537">MAPRYNAPSMFQNDRILKRLSVRRTRLLVPTTPTLGFSKGEDAAEEVVGQKTWSTSSTLIRVFTNVIPRAIWIRLLLSVLLSLGFVFGGNAAGRNLYLLVSFVSDSPAATTMISPGSCSDSMSAFFEVLVFRVDSEKNGTTV</sequence>
<evidence type="ECO:0000313" key="2">
    <source>
        <dbReference type="EMBL" id="THC99240.1"/>
    </source>
</evidence>
<comment type="caution">
    <text evidence="2">The sequence shown here is derived from an EMBL/GenBank/DDBJ whole genome shotgun (WGS) entry which is preliminary data.</text>
</comment>
<dbReference type="AlphaFoldDB" id="A0A4V6RQY7"/>
<evidence type="ECO:0000256" key="1">
    <source>
        <dbReference type="SAM" id="Phobius"/>
    </source>
</evidence>
<accession>A0A4V6RQY7</accession>
<organism evidence="2 3">
    <name type="scientific">Aspergillus tanneri</name>
    <dbReference type="NCBI Taxonomy" id="1220188"/>
    <lineage>
        <taxon>Eukaryota</taxon>
        <taxon>Fungi</taxon>
        <taxon>Dikarya</taxon>
        <taxon>Ascomycota</taxon>
        <taxon>Pezizomycotina</taxon>
        <taxon>Eurotiomycetes</taxon>
        <taxon>Eurotiomycetidae</taxon>
        <taxon>Eurotiales</taxon>
        <taxon>Aspergillaceae</taxon>
        <taxon>Aspergillus</taxon>
        <taxon>Aspergillus subgen. Circumdati</taxon>
    </lineage>
</organism>
<name>A0A4V6RQY7_9EURO</name>
<proteinExistence type="predicted"/>
<feature type="transmembrane region" description="Helical" evidence="1">
    <location>
        <begin position="71"/>
        <end position="92"/>
    </location>
</feature>
<dbReference type="EMBL" id="SOSA01000022">
    <property type="protein sequence ID" value="THC99240.1"/>
    <property type="molecule type" value="Genomic_DNA"/>
</dbReference>
<protein>
    <submittedName>
        <fullName evidence="2">Uncharacterized protein</fullName>
    </submittedName>
</protein>
<gene>
    <name evidence="2" type="ORF">EYZ11_001239</name>
</gene>
<evidence type="ECO:0000313" key="3">
    <source>
        <dbReference type="Proteomes" id="UP000308092"/>
    </source>
</evidence>
<keyword evidence="1" id="KW-1133">Transmembrane helix</keyword>
<keyword evidence="3" id="KW-1185">Reference proteome</keyword>
<dbReference type="VEuPathDB" id="FungiDB:EYZ11_001239"/>